<evidence type="ECO:0000313" key="2">
    <source>
        <dbReference type="Proteomes" id="UP000001625"/>
    </source>
</evidence>
<evidence type="ECO:0000313" key="1">
    <source>
        <dbReference type="EMBL" id="ADE12191.1"/>
    </source>
</evidence>
<dbReference type="OrthoDB" id="8654154at2"/>
<reference evidence="1 2" key="1">
    <citation type="submission" date="2010-03" db="EMBL/GenBank/DDBJ databases">
        <title>Complete sequence of Sideroxydans lithotrophicus ES-1.</title>
        <authorList>
            <consortium name="US DOE Joint Genome Institute"/>
            <person name="Lucas S."/>
            <person name="Copeland A."/>
            <person name="Lapidus A."/>
            <person name="Cheng J.-F."/>
            <person name="Bruce D."/>
            <person name="Goodwin L."/>
            <person name="Pitluck S."/>
            <person name="Munk A.C."/>
            <person name="Detter J.C."/>
            <person name="Han C."/>
            <person name="Tapia R."/>
            <person name="Larimer F."/>
            <person name="Land M."/>
            <person name="Hauser L."/>
            <person name="Kyrpides N."/>
            <person name="Ivanova N."/>
            <person name="Emerson D."/>
            <person name="Woyke T."/>
        </authorList>
    </citation>
    <scope>NUCLEOTIDE SEQUENCE [LARGE SCALE GENOMIC DNA]</scope>
    <source>
        <strain evidence="1 2">ES-1</strain>
    </source>
</reference>
<keyword evidence="2" id="KW-1185">Reference proteome</keyword>
<proteinExistence type="predicted"/>
<dbReference type="eggNOG" id="ENOG5032IHB">
    <property type="taxonomic scope" value="Bacteria"/>
</dbReference>
<dbReference type="HOGENOM" id="CLU_117045_0_0_4"/>
<organism evidence="1 2">
    <name type="scientific">Sideroxydans lithotrophicus (strain ES-1)</name>
    <dbReference type="NCBI Taxonomy" id="580332"/>
    <lineage>
        <taxon>Bacteria</taxon>
        <taxon>Pseudomonadati</taxon>
        <taxon>Pseudomonadota</taxon>
        <taxon>Betaproteobacteria</taxon>
        <taxon>Nitrosomonadales</taxon>
        <taxon>Gallionellaceae</taxon>
        <taxon>Sideroxydans</taxon>
    </lineage>
</organism>
<evidence type="ECO:0008006" key="3">
    <source>
        <dbReference type="Google" id="ProtNLM"/>
    </source>
</evidence>
<gene>
    <name evidence="1" type="ordered locus">Slit_1962</name>
</gene>
<protein>
    <recommendedName>
        <fullName evidence="3">NERD domain-containing protein</fullName>
    </recommendedName>
</protein>
<name>D5CTA5_SIDLE</name>
<dbReference type="Proteomes" id="UP000001625">
    <property type="component" value="Chromosome"/>
</dbReference>
<dbReference type="KEGG" id="slt:Slit_1962"/>
<dbReference type="EMBL" id="CP001965">
    <property type="protein sequence ID" value="ADE12191.1"/>
    <property type="molecule type" value="Genomic_DNA"/>
</dbReference>
<dbReference type="STRING" id="580332.Slit_1962"/>
<dbReference type="AlphaFoldDB" id="D5CTA5"/>
<accession>D5CTA5</accession>
<sequence>MKWTERKIAASLARQVFERKHLVLVPNCTWTGDECDLLVVTRDLRIIDVEVKISRADFKADAKKDKWFQNWDWRLDGPFRSYEERDERRRPLMWPRKVWKHYYAMPKEIWKPELAEFLPSSTSGVILLTEDKHGSTRSGVIAQVQRRATPCRDADRISPSDAVDISRLASLRMWDAFDKLDNMKEAA</sequence>
<dbReference type="RefSeq" id="WP_013030089.1">
    <property type="nucleotide sequence ID" value="NC_013959.1"/>
</dbReference>